<reference evidence="4 5" key="1">
    <citation type="journal article" date="2013" name="PLoS ONE">
        <title>Genomic and secretomic analyses reveal unique features of the lignocellulolytic enzyme system of Penicillium decumbens.</title>
        <authorList>
            <person name="Liu G."/>
            <person name="Zhang L."/>
            <person name="Wei X."/>
            <person name="Zou G."/>
            <person name="Qin Y."/>
            <person name="Ma L."/>
            <person name="Li J."/>
            <person name="Zheng H."/>
            <person name="Wang S."/>
            <person name="Wang C."/>
            <person name="Xun L."/>
            <person name="Zhao G.-P."/>
            <person name="Zhou Z."/>
            <person name="Qu Y."/>
        </authorList>
    </citation>
    <scope>NUCLEOTIDE SEQUENCE [LARGE SCALE GENOMIC DNA]</scope>
    <source>
        <strain evidence="5">114-2 / CGMCC 5302</strain>
    </source>
</reference>
<accession>S8AWX2</accession>
<proteinExistence type="predicted"/>
<evidence type="ECO:0000259" key="3">
    <source>
        <dbReference type="PROSITE" id="PS51471"/>
    </source>
</evidence>
<feature type="compositionally biased region" description="Polar residues" evidence="2">
    <location>
        <begin position="168"/>
        <end position="192"/>
    </location>
</feature>
<feature type="binding site" evidence="1">
    <location>
        <position position="325"/>
    </location>
    <ligand>
        <name>2-oxoglutarate</name>
        <dbReference type="ChEBI" id="CHEBI:16810"/>
    </ligand>
</feature>
<dbReference type="Pfam" id="PF13532">
    <property type="entry name" value="2OG-FeII_Oxy_2"/>
    <property type="match status" value="1"/>
</dbReference>
<feature type="binding site" evidence="1">
    <location>
        <position position="341"/>
    </location>
    <ligand>
        <name>2-oxoglutarate</name>
        <dbReference type="ChEBI" id="CHEBI:16810"/>
    </ligand>
</feature>
<feature type="binding site" evidence="1">
    <location>
        <position position="244"/>
    </location>
    <ligand>
        <name>2-oxoglutarate</name>
        <dbReference type="ChEBI" id="CHEBI:16810"/>
    </ligand>
</feature>
<evidence type="ECO:0000313" key="5">
    <source>
        <dbReference type="Proteomes" id="UP000019376"/>
    </source>
</evidence>
<feature type="domain" description="Fe2OG dioxygenase" evidence="3">
    <location>
        <begin position="237"/>
        <end position="350"/>
    </location>
</feature>
<feature type="region of interest" description="Disordered" evidence="2">
    <location>
        <begin position="165"/>
        <end position="200"/>
    </location>
</feature>
<feature type="binding site" evidence="1">
    <location>
        <position position="246"/>
    </location>
    <ligand>
        <name>2-oxoglutarate</name>
        <dbReference type="ChEBI" id="CHEBI:16810"/>
    </ligand>
</feature>
<feature type="binding site" evidence="1">
    <location>
        <position position="347"/>
    </location>
    <ligand>
        <name>2-oxoglutarate</name>
        <dbReference type="ChEBI" id="CHEBI:16810"/>
    </ligand>
</feature>
<dbReference type="Gene3D" id="2.60.120.590">
    <property type="entry name" value="Alpha-ketoglutarate-dependent dioxygenase AlkB-like"/>
    <property type="match status" value="1"/>
</dbReference>
<dbReference type="eggNOG" id="ENOG502QW9E">
    <property type="taxonomic scope" value="Eukaryota"/>
</dbReference>
<feature type="compositionally biased region" description="Basic and acidic residues" evidence="2">
    <location>
        <begin position="383"/>
        <end position="395"/>
    </location>
</feature>
<organism evidence="4 5">
    <name type="scientific">Penicillium oxalicum (strain 114-2 / CGMCC 5302)</name>
    <name type="common">Penicillium decumbens</name>
    <dbReference type="NCBI Taxonomy" id="933388"/>
    <lineage>
        <taxon>Eukaryota</taxon>
        <taxon>Fungi</taxon>
        <taxon>Dikarya</taxon>
        <taxon>Ascomycota</taxon>
        <taxon>Pezizomycotina</taxon>
        <taxon>Eurotiomycetes</taxon>
        <taxon>Eurotiomycetidae</taxon>
        <taxon>Eurotiales</taxon>
        <taxon>Aspergillaceae</taxon>
        <taxon>Penicillium</taxon>
    </lineage>
</organism>
<name>S8AWX2_PENO1</name>
<sequence>MSKRTLESFFKPKVNVTPVKRVKPNDITDHTLTHPLETKCENDHHHDNSHDADTDIDTNLGPPDSHPSYPIPIPQLPSHIAVALTHGTPAKEARAITNQPDLDLLYFQPYIARPTANELFKFLRRELPFYRVQYSIKRGAVETEINTPRYTTVFGIDDTSIFIHDPQRSQSAPSGSKSTPESGTQPSSSPSPFASLIPVEKTSQTPIRASKYQYTPRPIPTCLAHLQTSVERVTGARYNFCLVNYYADGNDSISYHSDDERFLGAQPDIASLSLGGEREFLMKHKPPPTTTTTGGPALQTQPVKMPLASGDMVVMRGATQSQWLHSIPKRKGKAGDAVRGRINITFRRAMIPAGTNNYYRYNVGVGPVWRWDETRREMVKIPEESEEFIHDKAEESGESDVTRGGG</sequence>
<feature type="binding site" evidence="1">
    <location>
        <position position="256"/>
    </location>
    <ligand>
        <name>2-oxoglutarate</name>
        <dbReference type="ChEBI" id="CHEBI:16810"/>
    </ligand>
</feature>
<protein>
    <recommendedName>
        <fullName evidence="3">Fe2OG dioxygenase domain-containing protein</fullName>
    </recommendedName>
</protein>
<feature type="region of interest" description="Disordered" evidence="2">
    <location>
        <begin position="383"/>
        <end position="406"/>
    </location>
</feature>
<dbReference type="PANTHER" id="PTHR31573">
    <property type="entry name" value="ALPHA-KETOGLUTARATE-DEPENDENT DIOXYGENASE ALKB HOMOLOG 2"/>
    <property type="match status" value="1"/>
</dbReference>
<dbReference type="PANTHER" id="PTHR31573:SF1">
    <property type="entry name" value="DNA OXIDATIVE DEMETHYLASE ALKBH2"/>
    <property type="match status" value="1"/>
</dbReference>
<dbReference type="Proteomes" id="UP000019376">
    <property type="component" value="Unassembled WGS sequence"/>
</dbReference>
<dbReference type="InterPro" id="IPR005123">
    <property type="entry name" value="Oxoglu/Fe-dep_dioxygenase_dom"/>
</dbReference>
<dbReference type="OrthoDB" id="545910at2759"/>
<dbReference type="STRING" id="933388.S8AWX2"/>
<dbReference type="HOGENOM" id="CLU_048788_0_0_1"/>
<dbReference type="GO" id="GO:0006307">
    <property type="term" value="P:DNA alkylation repair"/>
    <property type="evidence" value="ECO:0007669"/>
    <property type="project" value="TreeGrafter"/>
</dbReference>
<evidence type="ECO:0000313" key="4">
    <source>
        <dbReference type="EMBL" id="EPS26382.1"/>
    </source>
</evidence>
<dbReference type="InterPro" id="IPR032852">
    <property type="entry name" value="ALKBH2"/>
</dbReference>
<dbReference type="AlphaFoldDB" id="S8AWX2"/>
<feature type="binding site" evidence="1">
    <location>
        <position position="259"/>
    </location>
    <ligand>
        <name>substrate</name>
    </ligand>
</feature>
<dbReference type="InterPro" id="IPR037151">
    <property type="entry name" value="AlkB-like_sf"/>
</dbReference>
<dbReference type="EMBL" id="KB644409">
    <property type="protein sequence ID" value="EPS26382.1"/>
    <property type="molecule type" value="Genomic_DNA"/>
</dbReference>
<dbReference type="InterPro" id="IPR027450">
    <property type="entry name" value="AlkB-like"/>
</dbReference>
<keyword evidence="5" id="KW-1185">Reference proteome</keyword>
<dbReference type="GO" id="GO:0035516">
    <property type="term" value="F:broad specificity oxidative DNA demethylase activity"/>
    <property type="evidence" value="ECO:0007669"/>
    <property type="project" value="TreeGrafter"/>
</dbReference>
<dbReference type="GO" id="GO:0051747">
    <property type="term" value="F:cytosine C-5 DNA demethylase activity"/>
    <property type="evidence" value="ECO:0007669"/>
    <property type="project" value="TreeGrafter"/>
</dbReference>
<dbReference type="PROSITE" id="PS51471">
    <property type="entry name" value="FE2OG_OXY"/>
    <property type="match status" value="1"/>
</dbReference>
<dbReference type="SUPFAM" id="SSF51197">
    <property type="entry name" value="Clavaminate synthase-like"/>
    <property type="match status" value="1"/>
</dbReference>
<evidence type="ECO:0000256" key="2">
    <source>
        <dbReference type="SAM" id="MobiDB-lite"/>
    </source>
</evidence>
<evidence type="ECO:0000256" key="1">
    <source>
        <dbReference type="PIRSR" id="PIRSR632852-1"/>
    </source>
</evidence>
<feature type="binding site" evidence="1">
    <location>
        <position position="345"/>
    </location>
    <ligand>
        <name>2-oxoglutarate</name>
        <dbReference type="ChEBI" id="CHEBI:16810"/>
    </ligand>
</feature>
<feature type="region of interest" description="Disordered" evidence="2">
    <location>
        <begin position="38"/>
        <end position="65"/>
    </location>
</feature>
<dbReference type="PhylomeDB" id="S8AWX2"/>
<gene>
    <name evidence="4" type="ORF">PDE_01318</name>
</gene>
<dbReference type="GO" id="GO:0008198">
    <property type="term" value="F:ferrous iron binding"/>
    <property type="evidence" value="ECO:0007669"/>
    <property type="project" value="TreeGrafter"/>
</dbReference>
<feature type="compositionally biased region" description="Basic and acidic residues" evidence="2">
    <location>
        <begin position="38"/>
        <end position="53"/>
    </location>
</feature>